<keyword evidence="6 10" id="KW-0067">ATP-binding</keyword>
<gene>
    <name evidence="12" type="ORF">ACFQH1_09180</name>
</gene>
<dbReference type="PANTHER" id="PTHR11136">
    <property type="entry name" value="FOLYLPOLYGLUTAMATE SYNTHASE-RELATED"/>
    <property type="match status" value="1"/>
</dbReference>
<keyword evidence="13" id="KW-1185">Reference proteome</keyword>
<dbReference type="Proteomes" id="UP001596227">
    <property type="component" value="Unassembled WGS sequence"/>
</dbReference>
<comment type="catalytic activity">
    <reaction evidence="9">
        <text>(6S)-5,6,7,8-tetrahydrofolyl-(gamma-L-Glu)(n) + L-glutamate + ATP = (6S)-5,6,7,8-tetrahydrofolyl-(gamma-L-Glu)(n+1) + ADP + phosphate + H(+)</text>
        <dbReference type="Rhea" id="RHEA:10580"/>
        <dbReference type="Rhea" id="RHEA-COMP:14738"/>
        <dbReference type="Rhea" id="RHEA-COMP:14740"/>
        <dbReference type="ChEBI" id="CHEBI:15378"/>
        <dbReference type="ChEBI" id="CHEBI:29985"/>
        <dbReference type="ChEBI" id="CHEBI:30616"/>
        <dbReference type="ChEBI" id="CHEBI:43474"/>
        <dbReference type="ChEBI" id="CHEBI:141005"/>
        <dbReference type="ChEBI" id="CHEBI:456216"/>
        <dbReference type="EC" id="6.3.2.17"/>
    </reaction>
</comment>
<keyword evidence="7" id="KW-0460">Magnesium</keyword>
<evidence type="ECO:0000259" key="11">
    <source>
        <dbReference type="Pfam" id="PF02875"/>
    </source>
</evidence>
<dbReference type="Gene3D" id="3.40.1190.10">
    <property type="entry name" value="Mur-like, catalytic domain"/>
    <property type="match status" value="1"/>
</dbReference>
<dbReference type="PANTHER" id="PTHR11136:SF0">
    <property type="entry name" value="DIHYDROFOLATE SYNTHETASE-RELATED"/>
    <property type="match status" value="1"/>
</dbReference>
<feature type="domain" description="Mur ligase C-terminal" evidence="11">
    <location>
        <begin position="312"/>
        <end position="437"/>
    </location>
</feature>
<dbReference type="Pfam" id="PF02875">
    <property type="entry name" value="Mur_ligase_C"/>
    <property type="match status" value="1"/>
</dbReference>
<organism evidence="12 13">
    <name type="scientific">Lactiplantibacillus daoliensis</name>
    <dbReference type="NCBI Taxonomy" id="2559916"/>
    <lineage>
        <taxon>Bacteria</taxon>
        <taxon>Bacillati</taxon>
        <taxon>Bacillota</taxon>
        <taxon>Bacilli</taxon>
        <taxon>Lactobacillales</taxon>
        <taxon>Lactobacillaceae</taxon>
        <taxon>Lactiplantibacillus</taxon>
    </lineage>
</organism>
<evidence type="ECO:0000313" key="13">
    <source>
        <dbReference type="Proteomes" id="UP001596227"/>
    </source>
</evidence>
<dbReference type="Gene3D" id="3.90.190.20">
    <property type="entry name" value="Mur ligase, C-terminal domain"/>
    <property type="match status" value="1"/>
</dbReference>
<evidence type="ECO:0000256" key="1">
    <source>
        <dbReference type="ARBA" id="ARBA00008276"/>
    </source>
</evidence>
<name>A0ABW1UJ03_9LACO</name>
<keyword evidence="4" id="KW-0479">Metal-binding</keyword>
<reference evidence="13" key="1">
    <citation type="journal article" date="2019" name="Int. J. Syst. Evol. Microbiol.">
        <title>The Global Catalogue of Microorganisms (GCM) 10K type strain sequencing project: providing services to taxonomists for standard genome sequencing and annotation.</title>
        <authorList>
            <consortium name="The Broad Institute Genomics Platform"/>
            <consortium name="The Broad Institute Genome Sequencing Center for Infectious Disease"/>
            <person name="Wu L."/>
            <person name="Ma J."/>
        </authorList>
    </citation>
    <scope>NUCLEOTIDE SEQUENCE [LARGE SCALE GENOMIC DNA]</scope>
    <source>
        <strain evidence="13">CCM 8934</strain>
    </source>
</reference>
<dbReference type="GO" id="GO:0016874">
    <property type="term" value="F:ligase activity"/>
    <property type="evidence" value="ECO:0007669"/>
    <property type="project" value="UniProtKB-KW"/>
</dbReference>
<dbReference type="NCBIfam" id="TIGR01499">
    <property type="entry name" value="folC"/>
    <property type="match status" value="1"/>
</dbReference>
<evidence type="ECO:0000256" key="4">
    <source>
        <dbReference type="ARBA" id="ARBA00022723"/>
    </source>
</evidence>
<evidence type="ECO:0000256" key="5">
    <source>
        <dbReference type="ARBA" id="ARBA00022741"/>
    </source>
</evidence>
<dbReference type="EC" id="6.3.2.17" evidence="2"/>
<protein>
    <recommendedName>
        <fullName evidence="2">tetrahydrofolate synthase</fullName>
        <ecNumber evidence="2">6.3.2.17</ecNumber>
    </recommendedName>
    <alternativeName>
        <fullName evidence="8">Tetrahydrofolylpolyglutamate synthase</fullName>
    </alternativeName>
</protein>
<dbReference type="InterPro" id="IPR036565">
    <property type="entry name" value="Mur-like_cat_sf"/>
</dbReference>
<dbReference type="SUPFAM" id="SSF53623">
    <property type="entry name" value="MurD-like peptide ligases, catalytic domain"/>
    <property type="match status" value="1"/>
</dbReference>
<comment type="similarity">
    <text evidence="1 10">Belongs to the folylpolyglutamate synthase family.</text>
</comment>
<dbReference type="EMBL" id="JBHSSB010000026">
    <property type="protein sequence ID" value="MFC6295372.1"/>
    <property type="molecule type" value="Genomic_DNA"/>
</dbReference>
<evidence type="ECO:0000256" key="2">
    <source>
        <dbReference type="ARBA" id="ARBA00013025"/>
    </source>
</evidence>
<dbReference type="PIRSF" id="PIRSF001563">
    <property type="entry name" value="Folylpolyglu_synth"/>
    <property type="match status" value="1"/>
</dbReference>
<dbReference type="InterPro" id="IPR001645">
    <property type="entry name" value="Folylpolyglutamate_synth"/>
</dbReference>
<evidence type="ECO:0000256" key="3">
    <source>
        <dbReference type="ARBA" id="ARBA00022598"/>
    </source>
</evidence>
<evidence type="ECO:0000256" key="7">
    <source>
        <dbReference type="ARBA" id="ARBA00022842"/>
    </source>
</evidence>
<dbReference type="InterPro" id="IPR036615">
    <property type="entry name" value="Mur_ligase_C_dom_sf"/>
</dbReference>
<dbReference type="SUPFAM" id="SSF53244">
    <property type="entry name" value="MurD-like peptide ligases, peptide-binding domain"/>
    <property type="match status" value="1"/>
</dbReference>
<evidence type="ECO:0000256" key="9">
    <source>
        <dbReference type="ARBA" id="ARBA00047493"/>
    </source>
</evidence>
<dbReference type="InterPro" id="IPR004101">
    <property type="entry name" value="Mur_ligase_C"/>
</dbReference>
<keyword evidence="3 10" id="KW-0436">Ligase</keyword>
<keyword evidence="5 10" id="KW-0547">Nucleotide-binding</keyword>
<evidence type="ECO:0000256" key="8">
    <source>
        <dbReference type="ARBA" id="ARBA00030592"/>
    </source>
</evidence>
<evidence type="ECO:0000256" key="10">
    <source>
        <dbReference type="PIRNR" id="PIRNR001563"/>
    </source>
</evidence>
<proteinExistence type="inferred from homology"/>
<comment type="caution">
    <text evidence="12">The sequence shown here is derived from an EMBL/GenBank/DDBJ whole genome shotgun (WGS) entry which is preliminary data.</text>
</comment>
<accession>A0ABW1UJ03</accession>
<sequence>MQIKAGDGVVEATIQQQYETLVAQLNQAMLVTKHDRVPLLRRIMAHLGQPDRYFHVSHLAGTNGKGSTGAMLASVLQAQGYRVGRFSSPAINDEREQLQLNGHWISPADFIDSYHEIVPVLTNMGLKVADISIFEWYFLIGMVWFRNQKVDWAMVEAGLGGQYDATNALAGPQLTIFTKIALDHQKILGSTITAIAHNKSKIIKPKTQVVTLADQNPSALTVLQAEAERQGVPLIQAQQLQLTVEQATIDGSIIDATSDLFAWQKLQLGLVGQYQVQNLGLVLTAVAVLRQQRVTISDDAVRTGLRQVTLPGRLTVLQKHPVILADGAHNPDGMQALVKSVQALLPQRRLIWVVGVLRDKDYQTMLATLLPAATVLITNTPANPQRALPATQLAQTATALASPNKPVVLVAADIQAALKLAQEKATIDSVIIVTGSFYVMRELQQQGWQVLPNDH</sequence>
<evidence type="ECO:0000313" key="12">
    <source>
        <dbReference type="EMBL" id="MFC6295372.1"/>
    </source>
</evidence>
<evidence type="ECO:0000256" key="6">
    <source>
        <dbReference type="ARBA" id="ARBA00022840"/>
    </source>
</evidence>